<keyword evidence="2" id="KW-0808">Transferase</keyword>
<dbReference type="GO" id="GO:0008146">
    <property type="term" value="F:sulfotransferase activity"/>
    <property type="evidence" value="ECO:0007669"/>
    <property type="project" value="InterPro"/>
</dbReference>
<feature type="domain" description="Sulfotransferase" evidence="1">
    <location>
        <begin position="33"/>
        <end position="237"/>
    </location>
</feature>
<evidence type="ECO:0000313" key="3">
    <source>
        <dbReference type="Proteomes" id="UP000295472"/>
    </source>
</evidence>
<protein>
    <submittedName>
        <fullName evidence="2">Sulfotransferase domain-containing protein</fullName>
    </submittedName>
</protein>
<reference evidence="2 3" key="1">
    <citation type="submission" date="2019-03" db="EMBL/GenBank/DDBJ databases">
        <title>Subsurface microbial communities from deep shales in Ohio and West Virginia, USA.</title>
        <authorList>
            <person name="Wrighton K."/>
        </authorList>
    </citation>
    <scope>NUCLEOTIDE SEQUENCE [LARGE SCALE GENOMIC DNA]</scope>
    <source>
        <strain evidence="2 3">DSMZ 11287</strain>
    </source>
</reference>
<dbReference type="InterPro" id="IPR027417">
    <property type="entry name" value="P-loop_NTPase"/>
</dbReference>
<accession>A0A4V6QB12</accession>
<evidence type="ECO:0000259" key="1">
    <source>
        <dbReference type="Pfam" id="PF00685"/>
    </source>
</evidence>
<gene>
    <name evidence="2" type="ORF">C7954_11950</name>
</gene>
<dbReference type="SUPFAM" id="SSF52540">
    <property type="entry name" value="P-loop containing nucleoside triphosphate hydrolases"/>
    <property type="match status" value="1"/>
</dbReference>
<dbReference type="InterPro" id="IPR000863">
    <property type="entry name" value="Sulfotransferase_dom"/>
</dbReference>
<name>A0A4V6QB12_9FIRM</name>
<evidence type="ECO:0000313" key="2">
    <source>
        <dbReference type="EMBL" id="TDX42939.1"/>
    </source>
</evidence>
<comment type="caution">
    <text evidence="2">The sequence shown here is derived from an EMBL/GenBank/DDBJ whole genome shotgun (WGS) entry which is preliminary data.</text>
</comment>
<dbReference type="Proteomes" id="UP000295472">
    <property type="component" value="Unassembled WGS sequence"/>
</dbReference>
<dbReference type="Gene3D" id="3.40.50.300">
    <property type="entry name" value="P-loop containing nucleotide triphosphate hydrolases"/>
    <property type="match status" value="1"/>
</dbReference>
<dbReference type="Pfam" id="PF00685">
    <property type="entry name" value="Sulfotransfer_1"/>
    <property type="match status" value="1"/>
</dbReference>
<proteinExistence type="predicted"/>
<organism evidence="2 3">
    <name type="scientific">Halanaerobium congolense</name>
    <dbReference type="NCBI Taxonomy" id="54121"/>
    <lineage>
        <taxon>Bacteria</taxon>
        <taxon>Bacillati</taxon>
        <taxon>Bacillota</taxon>
        <taxon>Clostridia</taxon>
        <taxon>Halanaerobiales</taxon>
        <taxon>Halanaerobiaceae</taxon>
        <taxon>Halanaerobium</taxon>
    </lineage>
</organism>
<dbReference type="AlphaFoldDB" id="A0A4V6QB12"/>
<sequence length="279" mass="32778">MGRRQLINKYINKIYYKIFNPVYNLKLKFGSNPKFIVIGNPKTGTSVISSLIAVYGGLTKTIDIPEMWYKQLELYKGNIELEKFISENPHRFAKKLVKEPNLTFLYSKIKDIFPKSKIVLITRHPVDNVRSVLDRVNISPSSLPIDTKEIDDMKIINPWKWFVNGKVLGDNPSNKVPYSMAYNWVYTVKLFLENKDSIYLIRYEDFIEDKTSSIQRYCEDLNIKKQNDISHLVDKQYQPKGENKNKEITELFSEEVIRNIENICSSEMEKLGYEFYSKK</sequence>
<dbReference type="EMBL" id="SOEF01000019">
    <property type="protein sequence ID" value="TDX42939.1"/>
    <property type="molecule type" value="Genomic_DNA"/>
</dbReference>